<proteinExistence type="predicted"/>
<dbReference type="SUPFAM" id="SSF52540">
    <property type="entry name" value="P-loop containing nucleoside triphosphate hydrolases"/>
    <property type="match status" value="2"/>
</dbReference>
<evidence type="ECO:0000256" key="1">
    <source>
        <dbReference type="ARBA" id="ARBA00022741"/>
    </source>
</evidence>
<dbReference type="InterPro" id="IPR025662">
    <property type="entry name" value="Sigma_54_int_dom_ATP-bd_1"/>
</dbReference>
<keyword evidence="1" id="KW-0547">Nucleotide-binding</keyword>
<keyword evidence="2" id="KW-0175">Coiled coil</keyword>
<dbReference type="GO" id="GO:0005525">
    <property type="term" value="F:GTP binding"/>
    <property type="evidence" value="ECO:0007669"/>
    <property type="project" value="InterPro"/>
</dbReference>
<protein>
    <recommendedName>
        <fullName evidence="4">AIG1-type G domain-containing protein</fullName>
    </recommendedName>
</protein>
<gene>
    <name evidence="5" type="ORF">PAXINDRAFT_171543</name>
</gene>
<sequence>MASDDDVPHDPNGLEDPAEAPTLNTVEELRTGIIRTTQGQRNFTILLVGETGTGKTTLLSLIANILHGHSPMNYKTYNEEANEAGGSSKHSQTNDAKLYEFVSRNDITIRILDTPGLADTRGIAQDEMHKKSTIRVIQEKVTTVNAVIILANGTLPRLSVATDYALSTLCGIFPATLSNNIGFIFTNISDSLNSNFDPYSIPDTLRQSRQFFLDNPVALDKKRLLEEQNIRSMGTPIRSQITFLNGRKRQVENKHQDALAEFVEIFDWVDSLSPQPTEDILSLYEQTQQIEKNISDALATMNQIASKKATLVKIKKETDGTKLTIEQYKQYESTITQKVYKQTQTKAHNTLCSQPQCYSNCHKECTLAFSLDPDHLHKCKAFGKAEKCTQCKHSYKYHRHYNAKWELKDDKQVTVDRAAKAKYHNAVDEKEKQMLGMKELKANIDNMDKALAEATRQVGKLAEEYASLSLSGSFAGQVKKSVALLDQNLEAMRNNGTDADTIESMVKSLGRMKDKLELVERAAKQAQENTCHTRN</sequence>
<evidence type="ECO:0000259" key="4">
    <source>
        <dbReference type="Pfam" id="PF04548"/>
    </source>
</evidence>
<reference evidence="6" key="2">
    <citation type="submission" date="2015-01" db="EMBL/GenBank/DDBJ databases">
        <title>Evolutionary Origins and Diversification of the Mycorrhizal Mutualists.</title>
        <authorList>
            <consortium name="DOE Joint Genome Institute"/>
            <consortium name="Mycorrhizal Genomics Consortium"/>
            <person name="Kohler A."/>
            <person name="Kuo A."/>
            <person name="Nagy L.G."/>
            <person name="Floudas D."/>
            <person name="Copeland A."/>
            <person name="Barry K.W."/>
            <person name="Cichocki N."/>
            <person name="Veneault-Fourrey C."/>
            <person name="LaButti K."/>
            <person name="Lindquist E.A."/>
            <person name="Lipzen A."/>
            <person name="Lundell T."/>
            <person name="Morin E."/>
            <person name="Murat C."/>
            <person name="Riley R."/>
            <person name="Ohm R."/>
            <person name="Sun H."/>
            <person name="Tunlid A."/>
            <person name="Henrissat B."/>
            <person name="Grigoriev I.V."/>
            <person name="Hibbett D.S."/>
            <person name="Martin F."/>
        </authorList>
    </citation>
    <scope>NUCLEOTIDE SEQUENCE [LARGE SCALE GENOMIC DNA]</scope>
    <source>
        <strain evidence="6">ATCC 200175</strain>
    </source>
</reference>
<feature type="coiled-coil region" evidence="2">
    <location>
        <begin position="437"/>
        <end position="464"/>
    </location>
</feature>
<organism evidence="5 6">
    <name type="scientific">Paxillus involutus ATCC 200175</name>
    <dbReference type="NCBI Taxonomy" id="664439"/>
    <lineage>
        <taxon>Eukaryota</taxon>
        <taxon>Fungi</taxon>
        <taxon>Dikarya</taxon>
        <taxon>Basidiomycota</taxon>
        <taxon>Agaricomycotina</taxon>
        <taxon>Agaricomycetes</taxon>
        <taxon>Agaricomycetidae</taxon>
        <taxon>Boletales</taxon>
        <taxon>Paxilineae</taxon>
        <taxon>Paxillaceae</taxon>
        <taxon>Paxillus</taxon>
    </lineage>
</organism>
<dbReference type="InterPro" id="IPR006703">
    <property type="entry name" value="G_AIG1"/>
</dbReference>
<keyword evidence="6" id="KW-1185">Reference proteome</keyword>
<dbReference type="HOGENOM" id="CLU_020040_1_0_1"/>
<dbReference type="Gene3D" id="3.40.50.300">
    <property type="entry name" value="P-loop containing nucleotide triphosphate hydrolases"/>
    <property type="match status" value="1"/>
</dbReference>
<evidence type="ECO:0000313" key="6">
    <source>
        <dbReference type="Proteomes" id="UP000053647"/>
    </source>
</evidence>
<dbReference type="Pfam" id="PF04548">
    <property type="entry name" value="AIG1"/>
    <property type="match status" value="1"/>
</dbReference>
<dbReference type="OrthoDB" id="2611327at2759"/>
<name>A0A0C9T8D9_PAXIN</name>
<dbReference type="InterPro" id="IPR027417">
    <property type="entry name" value="P-loop_NTPase"/>
</dbReference>
<dbReference type="Proteomes" id="UP000053647">
    <property type="component" value="Unassembled WGS sequence"/>
</dbReference>
<evidence type="ECO:0000313" key="5">
    <source>
        <dbReference type="EMBL" id="KIJ11930.1"/>
    </source>
</evidence>
<feature type="domain" description="AIG1-type G" evidence="4">
    <location>
        <begin position="44"/>
        <end position="215"/>
    </location>
</feature>
<dbReference type="PANTHER" id="PTHR32046:SF12">
    <property type="entry name" value="AIG1-TYPE G DOMAIN-CONTAINING PROTEIN"/>
    <property type="match status" value="1"/>
</dbReference>
<feature type="region of interest" description="Disordered" evidence="3">
    <location>
        <begin position="1"/>
        <end position="23"/>
    </location>
</feature>
<evidence type="ECO:0000256" key="3">
    <source>
        <dbReference type="SAM" id="MobiDB-lite"/>
    </source>
</evidence>
<dbReference type="AlphaFoldDB" id="A0A0C9T8D9"/>
<reference evidence="5 6" key="1">
    <citation type="submission" date="2014-06" db="EMBL/GenBank/DDBJ databases">
        <authorList>
            <consortium name="DOE Joint Genome Institute"/>
            <person name="Kuo A."/>
            <person name="Kohler A."/>
            <person name="Nagy L.G."/>
            <person name="Floudas D."/>
            <person name="Copeland A."/>
            <person name="Barry K.W."/>
            <person name="Cichocki N."/>
            <person name="Veneault-Fourrey C."/>
            <person name="LaButti K."/>
            <person name="Lindquist E.A."/>
            <person name="Lipzen A."/>
            <person name="Lundell T."/>
            <person name="Morin E."/>
            <person name="Murat C."/>
            <person name="Sun H."/>
            <person name="Tunlid A."/>
            <person name="Henrissat B."/>
            <person name="Grigoriev I.V."/>
            <person name="Hibbett D.S."/>
            <person name="Martin F."/>
            <person name="Nordberg H.P."/>
            <person name="Cantor M.N."/>
            <person name="Hua S.X."/>
        </authorList>
    </citation>
    <scope>NUCLEOTIDE SEQUENCE [LARGE SCALE GENOMIC DNA]</scope>
    <source>
        <strain evidence="5 6">ATCC 200175</strain>
    </source>
</reference>
<accession>A0A0C9T8D9</accession>
<dbReference type="PANTHER" id="PTHR32046">
    <property type="entry name" value="G DOMAIN-CONTAINING PROTEIN"/>
    <property type="match status" value="1"/>
</dbReference>
<dbReference type="EMBL" id="KN819371">
    <property type="protein sequence ID" value="KIJ11930.1"/>
    <property type="molecule type" value="Genomic_DNA"/>
</dbReference>
<evidence type="ECO:0000256" key="2">
    <source>
        <dbReference type="SAM" id="Coils"/>
    </source>
</evidence>
<dbReference type="PROSITE" id="PS00675">
    <property type="entry name" value="SIGMA54_INTERACT_1"/>
    <property type="match status" value="1"/>
</dbReference>